<protein>
    <submittedName>
        <fullName evidence="1">Uncharacterized protein</fullName>
    </submittedName>
</protein>
<dbReference type="EMBL" id="GECZ01021575">
    <property type="protein sequence ID" value="JAS48194.1"/>
    <property type="molecule type" value="Transcribed_RNA"/>
</dbReference>
<reference evidence="1" key="1">
    <citation type="submission" date="2015-11" db="EMBL/GenBank/DDBJ databases">
        <title>De novo transcriptome assembly of four potential Pierce s Disease insect vectors from Arizona vineyards.</title>
        <authorList>
            <person name="Tassone E.E."/>
        </authorList>
    </citation>
    <scope>NUCLEOTIDE SEQUENCE</scope>
</reference>
<feature type="non-terminal residue" evidence="1">
    <location>
        <position position="233"/>
    </location>
</feature>
<gene>
    <name evidence="1" type="ORF">g.27558</name>
</gene>
<sequence length="233" mass="26581">MFNQVFICETPHKISNINELMEVDVKPQPNPQIELVTKKTKLEVEDVKVEIDKQVFEDTEIEEKREPILNQNVGTCFTLLPSEEIKVLQKQSFPVEQGKEVITNNVTTEQFIPDPQENDKLNINDCKKVQAPHGFVQDPIRIQQDENKIASIHEKPLDIRNLIITATESGYIIPDQPPAVLQKQSFPVEQGKEVITNNVVTEQFIPDPQENDKLNVNDCKKVQAPHGFVQDPI</sequence>
<name>A0A1B6FDK4_9HEMI</name>
<dbReference type="AlphaFoldDB" id="A0A1B6FDK4"/>
<accession>A0A1B6FDK4</accession>
<proteinExistence type="predicted"/>
<organism evidence="1">
    <name type="scientific">Cuerna arida</name>
    <dbReference type="NCBI Taxonomy" id="1464854"/>
    <lineage>
        <taxon>Eukaryota</taxon>
        <taxon>Metazoa</taxon>
        <taxon>Ecdysozoa</taxon>
        <taxon>Arthropoda</taxon>
        <taxon>Hexapoda</taxon>
        <taxon>Insecta</taxon>
        <taxon>Pterygota</taxon>
        <taxon>Neoptera</taxon>
        <taxon>Paraneoptera</taxon>
        <taxon>Hemiptera</taxon>
        <taxon>Auchenorrhyncha</taxon>
        <taxon>Membracoidea</taxon>
        <taxon>Cicadellidae</taxon>
        <taxon>Cicadellinae</taxon>
        <taxon>Proconiini</taxon>
        <taxon>Cuerna</taxon>
    </lineage>
</organism>
<evidence type="ECO:0000313" key="1">
    <source>
        <dbReference type="EMBL" id="JAS48194.1"/>
    </source>
</evidence>